<protein>
    <submittedName>
        <fullName evidence="1">Uncharacterized protein</fullName>
    </submittedName>
</protein>
<proteinExistence type="predicted"/>
<name>A0A381XMI3_9ZZZZ</name>
<sequence length="403" mass="45920">MSLLDDNYDGRPLKGRGMRGVTNQQRITCVNIIKRCMSRYSHLKFFIEMPADANLGWLAYYAECVLDGKINPNKAPEVLPLDLNDFIKYIQSSNQNDVIYGPTEGRIKPHKFFQQLGYKSAIKYGYMKMAYVKISFGLKIEDIAVEKTEVCLVENISEMQNRRMKLLDSVVGTSKKNEGQKLLLNLFPTLASLHEIPTEKNWLPMISDISKGRNGGYFDDKTWESYGERLISQAKGVMKSSQSNNKLFDKPKSSIGEQSLVAIVDSFEGLNKVNDVQWNHLISNLKGFTNIVSETPLEIDELFSYQDAGVTTVVPIEVKGIKETLNLSKIFQQFQAFRLKLKHDIELRIFALTEVIPVSGCKKQIELIEFIVDEKMIDAKEGEMLLKAIGSVSVKRRYSFRIR</sequence>
<accession>A0A381XMI3</accession>
<organism evidence="1">
    <name type="scientific">marine metagenome</name>
    <dbReference type="NCBI Taxonomy" id="408172"/>
    <lineage>
        <taxon>unclassified sequences</taxon>
        <taxon>metagenomes</taxon>
        <taxon>ecological metagenomes</taxon>
    </lineage>
</organism>
<evidence type="ECO:0000313" key="1">
    <source>
        <dbReference type="EMBL" id="SVA65830.1"/>
    </source>
</evidence>
<reference evidence="1" key="1">
    <citation type="submission" date="2018-05" db="EMBL/GenBank/DDBJ databases">
        <authorList>
            <person name="Lanie J.A."/>
            <person name="Ng W.-L."/>
            <person name="Kazmierczak K.M."/>
            <person name="Andrzejewski T.M."/>
            <person name="Davidsen T.M."/>
            <person name="Wayne K.J."/>
            <person name="Tettelin H."/>
            <person name="Glass J.I."/>
            <person name="Rusch D."/>
            <person name="Podicherti R."/>
            <person name="Tsui H.-C.T."/>
            <person name="Winkler M.E."/>
        </authorList>
    </citation>
    <scope>NUCLEOTIDE SEQUENCE</scope>
</reference>
<dbReference type="AlphaFoldDB" id="A0A381XMI3"/>
<gene>
    <name evidence="1" type="ORF">METZ01_LOCUS118684</name>
</gene>
<dbReference type="EMBL" id="UINC01015672">
    <property type="protein sequence ID" value="SVA65830.1"/>
    <property type="molecule type" value="Genomic_DNA"/>
</dbReference>